<keyword evidence="2" id="KW-1185">Reference proteome</keyword>
<evidence type="ECO:0000313" key="2">
    <source>
        <dbReference type="Proteomes" id="UP000267250"/>
    </source>
</evidence>
<dbReference type="KEGG" id="aft:BBF96_02500"/>
<dbReference type="RefSeq" id="WP_164730861.1">
    <property type="nucleotide sequence ID" value="NZ_CP016379.1"/>
</dbReference>
<accession>A0A3S9T2M4</accession>
<dbReference type="Pfam" id="PF04361">
    <property type="entry name" value="DUF494"/>
    <property type="match status" value="1"/>
</dbReference>
<dbReference type="EMBL" id="CP016379">
    <property type="protein sequence ID" value="AZR74798.1"/>
    <property type="molecule type" value="Genomic_DNA"/>
</dbReference>
<dbReference type="InterPro" id="IPR007456">
    <property type="entry name" value="Smg"/>
</dbReference>
<sequence length="161" mass="18867">MNSNVLEIVTILVKKLLHNEDLINNEEEIIKGLLELGYNLNDIEMAFELIFSSTEIIGVSESFENHNYLPTSQRIFSIRERFIFSSEVQNVLLILLREKFLTLAILEEIIHKGFNLFFNVGIKELWYLLRITIDDEILLTRIKNRISSFKELKDAGNFFVQ</sequence>
<organism evidence="1 2">
    <name type="scientific">Anoxybacter fermentans</name>
    <dbReference type="NCBI Taxonomy" id="1323375"/>
    <lineage>
        <taxon>Bacteria</taxon>
        <taxon>Bacillati</taxon>
        <taxon>Bacillota</taxon>
        <taxon>Clostridia</taxon>
        <taxon>Halanaerobiales</taxon>
        <taxon>Anoxybacter</taxon>
    </lineage>
</organism>
<name>A0A3S9T2M4_9FIRM</name>
<proteinExistence type="predicted"/>
<dbReference type="AlphaFoldDB" id="A0A3S9T2M4"/>
<dbReference type="Proteomes" id="UP000267250">
    <property type="component" value="Chromosome"/>
</dbReference>
<protein>
    <submittedName>
        <fullName evidence="1">Uncharacterized protein</fullName>
    </submittedName>
</protein>
<reference evidence="1 2" key="1">
    <citation type="submission" date="2016-07" db="EMBL/GenBank/DDBJ databases">
        <title>Genome and transcriptome analysis of iron-reducing fermentative bacteria Anoxybacter fermentans.</title>
        <authorList>
            <person name="Zeng X."/>
            <person name="Shao Z."/>
        </authorList>
    </citation>
    <scope>NUCLEOTIDE SEQUENCE [LARGE SCALE GENOMIC DNA]</scope>
    <source>
        <strain evidence="1 2">DY22613</strain>
    </source>
</reference>
<evidence type="ECO:0000313" key="1">
    <source>
        <dbReference type="EMBL" id="AZR74798.1"/>
    </source>
</evidence>
<gene>
    <name evidence="1" type="ORF">BBF96_02500</name>
</gene>